<dbReference type="PANTHER" id="PTHR32060:SF22">
    <property type="entry name" value="CARBOXYL-TERMINAL-PROCESSING PEPTIDASE 3, CHLOROPLASTIC"/>
    <property type="match status" value="1"/>
</dbReference>
<dbReference type="GO" id="GO:0008236">
    <property type="term" value="F:serine-type peptidase activity"/>
    <property type="evidence" value="ECO:0007669"/>
    <property type="project" value="InterPro"/>
</dbReference>
<accession>A0A432ZPZ4</accession>
<sequence>MFKPLLLSSALLLTALPFCSSAQDPADQCLNDLAALPSFLKANDAGAKDHIAYYGQEHFDKALDKAQLEAANVESMKDCEPVLSQYLKAYRKGHLRVWYINEEDRGEVSVPDAKKADEPSINVLSEQTLQLRLPSFDPRHTEALKSLLTAQQQSLASHPFWIIDVRGNGGGSDSTYAVLLPYFMVNSYQSVGVEWWVTEENIKAQQRICDVFMPNDEACPKMLEPVVKTMRAAPLNSFVSNDPNAKPTDFNEPEKAPIQRPQRVVILVDSGCGSSCEQFLLAARQSFNVKLMGERTHGSLDYSNLRPHLLPSGQYQLMYATSRSKRIPAQPVDGIGVVPDVYVPLDKNDGVDVAKKWLEETISM</sequence>
<evidence type="ECO:0000313" key="4">
    <source>
        <dbReference type="Proteomes" id="UP000287996"/>
    </source>
</evidence>
<evidence type="ECO:0000256" key="1">
    <source>
        <dbReference type="SAM" id="SignalP"/>
    </source>
</evidence>
<feature type="signal peptide" evidence="1">
    <location>
        <begin position="1"/>
        <end position="22"/>
    </location>
</feature>
<gene>
    <name evidence="3" type="ORF">CWI84_08440</name>
</gene>
<dbReference type="GO" id="GO:0006508">
    <property type="term" value="P:proteolysis"/>
    <property type="evidence" value="ECO:0007669"/>
    <property type="project" value="InterPro"/>
</dbReference>
<dbReference type="GO" id="GO:0004175">
    <property type="term" value="F:endopeptidase activity"/>
    <property type="evidence" value="ECO:0007669"/>
    <property type="project" value="TreeGrafter"/>
</dbReference>
<keyword evidence="1" id="KW-0732">Signal</keyword>
<dbReference type="Proteomes" id="UP000287996">
    <property type="component" value="Unassembled WGS sequence"/>
</dbReference>
<dbReference type="InterPro" id="IPR005151">
    <property type="entry name" value="Tail-specific_protease"/>
</dbReference>
<dbReference type="OrthoDB" id="9758793at2"/>
<dbReference type="Gene3D" id="3.90.226.10">
    <property type="entry name" value="2-enoyl-CoA Hydratase, Chain A, domain 1"/>
    <property type="match status" value="1"/>
</dbReference>
<evidence type="ECO:0000313" key="3">
    <source>
        <dbReference type="EMBL" id="RUO79979.1"/>
    </source>
</evidence>
<dbReference type="EMBL" id="PIQH01000007">
    <property type="protein sequence ID" value="RUO79979.1"/>
    <property type="molecule type" value="Genomic_DNA"/>
</dbReference>
<organism evidence="3 4">
    <name type="scientific">Idiomarina tyrosinivorans</name>
    <dbReference type="NCBI Taxonomy" id="1445662"/>
    <lineage>
        <taxon>Bacteria</taxon>
        <taxon>Pseudomonadati</taxon>
        <taxon>Pseudomonadota</taxon>
        <taxon>Gammaproteobacteria</taxon>
        <taxon>Alteromonadales</taxon>
        <taxon>Idiomarinaceae</taxon>
        <taxon>Idiomarina</taxon>
    </lineage>
</organism>
<proteinExistence type="predicted"/>
<reference evidence="3 4" key="1">
    <citation type="journal article" date="2011" name="Front. Microbiol.">
        <title>Genomic signatures of strain selection and enhancement in Bacillus atrophaeus var. globigii, a historical biowarfare simulant.</title>
        <authorList>
            <person name="Gibbons H.S."/>
            <person name="Broomall S.M."/>
            <person name="McNew L.A."/>
            <person name="Daligault H."/>
            <person name="Chapman C."/>
            <person name="Bruce D."/>
            <person name="Karavis M."/>
            <person name="Krepps M."/>
            <person name="McGregor P.A."/>
            <person name="Hong C."/>
            <person name="Park K.H."/>
            <person name="Akmal A."/>
            <person name="Feldman A."/>
            <person name="Lin J.S."/>
            <person name="Chang W.E."/>
            <person name="Higgs B.W."/>
            <person name="Demirev P."/>
            <person name="Lindquist J."/>
            <person name="Liem A."/>
            <person name="Fochler E."/>
            <person name="Read T.D."/>
            <person name="Tapia R."/>
            <person name="Johnson S."/>
            <person name="Bishop-Lilly K.A."/>
            <person name="Detter C."/>
            <person name="Han C."/>
            <person name="Sozhamannan S."/>
            <person name="Rosenzweig C.N."/>
            <person name="Skowronski E.W."/>
        </authorList>
    </citation>
    <scope>NUCLEOTIDE SEQUENCE [LARGE SCALE GENOMIC DNA]</scope>
    <source>
        <strain evidence="3 4">CC-PW-9</strain>
    </source>
</reference>
<dbReference type="SUPFAM" id="SSF52096">
    <property type="entry name" value="ClpP/crotonase"/>
    <property type="match status" value="1"/>
</dbReference>
<dbReference type="AlphaFoldDB" id="A0A432ZPZ4"/>
<feature type="domain" description="Tail specific protease" evidence="2">
    <location>
        <begin position="130"/>
        <end position="343"/>
    </location>
</feature>
<dbReference type="RefSeq" id="WP_126842155.1">
    <property type="nucleotide sequence ID" value="NZ_PIQH01000007.1"/>
</dbReference>
<dbReference type="InterPro" id="IPR029045">
    <property type="entry name" value="ClpP/crotonase-like_dom_sf"/>
</dbReference>
<evidence type="ECO:0000259" key="2">
    <source>
        <dbReference type="Pfam" id="PF03572"/>
    </source>
</evidence>
<comment type="caution">
    <text evidence="3">The sequence shown here is derived from an EMBL/GenBank/DDBJ whole genome shotgun (WGS) entry which is preliminary data.</text>
</comment>
<protein>
    <recommendedName>
        <fullName evidence="2">Tail specific protease domain-containing protein</fullName>
    </recommendedName>
</protein>
<keyword evidence="4" id="KW-1185">Reference proteome</keyword>
<dbReference type="Pfam" id="PF03572">
    <property type="entry name" value="Peptidase_S41"/>
    <property type="match status" value="1"/>
</dbReference>
<name>A0A432ZPZ4_9GAMM</name>
<dbReference type="PANTHER" id="PTHR32060">
    <property type="entry name" value="TAIL-SPECIFIC PROTEASE"/>
    <property type="match status" value="1"/>
</dbReference>
<feature type="chain" id="PRO_5019478629" description="Tail specific protease domain-containing protein" evidence="1">
    <location>
        <begin position="23"/>
        <end position="364"/>
    </location>
</feature>